<dbReference type="InterPro" id="IPR036188">
    <property type="entry name" value="FAD/NAD-bd_sf"/>
</dbReference>
<dbReference type="Pfam" id="PF08669">
    <property type="entry name" value="GCV_T_C"/>
    <property type="match status" value="1"/>
</dbReference>
<dbReference type="SUPFAM" id="SSF51905">
    <property type="entry name" value="FAD/NAD(P)-binding domain"/>
    <property type="match status" value="1"/>
</dbReference>
<dbReference type="InterPro" id="IPR027266">
    <property type="entry name" value="TrmE/GcvT-like"/>
</dbReference>
<dbReference type="InterPro" id="IPR029043">
    <property type="entry name" value="GcvT/YgfZ_C"/>
</dbReference>
<sequence length="824" mass="88887">MNDRSVSQPDAGLPARARVVVVGGGVVGSSVAYHLAHLGVTDVVLVERHELTAGTTWHAAGLITSAGMTDETSIWMARYSRDLYTRLEAETGHSTGFREIGHLHLACNPGRLETLRRERAFQRGFGIDNVEVSPAEVAQLTPVTRVDDVLAASYVADEGRADPVGVATALAKGARQLGVRVVTGTSVTGLRSERGRVTAVVTDRGDVECETVVLAAGLWTRELGRRCGVDVPLQAAEHYYLLTEPVPGVHRDLPVVEDPDRYGYYREEADGLLVGLFEPVGAAWHLDAPPADFAFGTIPPDWDRMTPFLERAMWRYPGLEGIGLRKLFCGPESFTADVHPLLGPAPEVEGVFVAAGMNSLGILSGGGAGSVVAQWIVDGRPPVDVTHYSVERALPHETTRRFRGERVVEALGVLFGDGVWPTFQWRSGRGVRRSVLHDRLAAAGARFGQSAGWEYPLWFGDPGTTSAPEATWGRAASFPRVAEEHRAVREAVGVMDMSLMSKFLVQGPDAGGVLNRLSVSQVDGEPGRVVYTQWCQDDGGLLADLTVTKLADERFLVVASDVVHRRVETMLRRAPAPGEVAISTDVTAGTTLLSVQGPASRELLASLSPDDWSDAAFPYLTAREVEVGSSRFLALRVTYLGELGYELHVPADQAASVYDALVAAGAPYGLRDVGLLAMGSLRLEKGYRDYGVDIENTDDPLVAGLGFTIAWDKPGGFTGRDALLARRDDRRARMVHVRVDDPEPLLHGGEPVLHHGTWVGYVRAGDFGHTLGTSVGLAVVEHDEGVTPDWLRAGGFEVDVAGTRHPATLSLRPFYDPTRERILG</sequence>
<dbReference type="SUPFAM" id="SSF103025">
    <property type="entry name" value="Folate-binding domain"/>
    <property type="match status" value="1"/>
</dbReference>
<dbReference type="Gene3D" id="3.30.9.10">
    <property type="entry name" value="D-Amino Acid Oxidase, subunit A, domain 2"/>
    <property type="match status" value="1"/>
</dbReference>
<feature type="domain" description="FAD dependent oxidoreductase central" evidence="5">
    <location>
        <begin position="378"/>
        <end position="434"/>
    </location>
</feature>
<reference evidence="7" key="1">
    <citation type="journal article" date="2019" name="Int. J. Syst. Evol. Microbiol.">
        <title>The Global Catalogue of Microorganisms (GCM) 10K type strain sequencing project: providing services to taxonomists for standard genome sequencing and annotation.</title>
        <authorList>
            <consortium name="The Broad Institute Genomics Platform"/>
            <consortium name="The Broad Institute Genome Sequencing Center for Infectious Disease"/>
            <person name="Wu L."/>
            <person name="Ma J."/>
        </authorList>
    </citation>
    <scope>NUCLEOTIDE SEQUENCE [LARGE SCALE GENOMIC DNA]</scope>
    <source>
        <strain evidence="7">DFY41</strain>
    </source>
</reference>
<gene>
    <name evidence="6" type="ORF">ACFPGP_01265</name>
</gene>
<dbReference type="InterPro" id="IPR032503">
    <property type="entry name" value="FAO_M"/>
</dbReference>
<dbReference type="InterPro" id="IPR006076">
    <property type="entry name" value="FAD-dep_OxRdtase"/>
</dbReference>
<feature type="domain" description="Aminomethyltransferase C-terminal" evidence="4">
    <location>
        <begin position="733"/>
        <end position="816"/>
    </location>
</feature>
<dbReference type="InterPro" id="IPR028896">
    <property type="entry name" value="GcvT/YgfZ/DmdA"/>
</dbReference>
<organism evidence="6 7">
    <name type="scientific">Nocardioides taihuensis</name>
    <dbReference type="NCBI Taxonomy" id="1835606"/>
    <lineage>
        <taxon>Bacteria</taxon>
        <taxon>Bacillati</taxon>
        <taxon>Actinomycetota</taxon>
        <taxon>Actinomycetes</taxon>
        <taxon>Propionibacteriales</taxon>
        <taxon>Nocardioidaceae</taxon>
        <taxon>Nocardioides</taxon>
    </lineage>
</organism>
<dbReference type="SUPFAM" id="SSF101790">
    <property type="entry name" value="Aminomethyltransferase beta-barrel domain"/>
    <property type="match status" value="1"/>
</dbReference>
<dbReference type="PANTHER" id="PTHR43757:SF15">
    <property type="entry name" value="PYRUVATE DEHYDROGENASE PHOSPHATASE REGULATORY SUBUNIT, MITOCHONDRIAL-LIKE"/>
    <property type="match status" value="1"/>
</dbReference>
<evidence type="ECO:0000259" key="3">
    <source>
        <dbReference type="Pfam" id="PF01571"/>
    </source>
</evidence>
<evidence type="ECO:0000259" key="4">
    <source>
        <dbReference type="Pfam" id="PF08669"/>
    </source>
</evidence>
<proteinExistence type="inferred from homology"/>
<feature type="domain" description="GCVT N-terminal" evidence="3">
    <location>
        <begin position="436"/>
        <end position="713"/>
    </location>
</feature>
<dbReference type="RefSeq" id="WP_378585788.1">
    <property type="nucleotide sequence ID" value="NZ_JBHSKD010000002.1"/>
</dbReference>
<dbReference type="Gene3D" id="3.30.70.1400">
    <property type="entry name" value="Aminomethyltransferase beta-barrel domains"/>
    <property type="match status" value="1"/>
</dbReference>
<comment type="caution">
    <text evidence="6">The sequence shown here is derived from an EMBL/GenBank/DDBJ whole genome shotgun (WGS) entry which is preliminary data.</text>
</comment>
<evidence type="ECO:0000259" key="2">
    <source>
        <dbReference type="Pfam" id="PF01266"/>
    </source>
</evidence>
<dbReference type="Proteomes" id="UP001596087">
    <property type="component" value="Unassembled WGS sequence"/>
</dbReference>
<dbReference type="Gene3D" id="2.40.30.110">
    <property type="entry name" value="Aminomethyltransferase beta-barrel domains"/>
    <property type="match status" value="1"/>
</dbReference>
<comment type="similarity">
    <text evidence="1">Belongs to the GcvT family.</text>
</comment>
<evidence type="ECO:0000259" key="5">
    <source>
        <dbReference type="Pfam" id="PF16350"/>
    </source>
</evidence>
<dbReference type="Pfam" id="PF01266">
    <property type="entry name" value="DAO"/>
    <property type="match status" value="1"/>
</dbReference>
<dbReference type="SUPFAM" id="SSF54373">
    <property type="entry name" value="FAD-linked reductases, C-terminal domain"/>
    <property type="match status" value="1"/>
</dbReference>
<name>A0ABW0BDF7_9ACTN</name>
<evidence type="ECO:0000313" key="7">
    <source>
        <dbReference type="Proteomes" id="UP001596087"/>
    </source>
</evidence>
<protein>
    <submittedName>
        <fullName evidence="6">FAD-dependent oxidoreductase</fullName>
    </submittedName>
</protein>
<evidence type="ECO:0000256" key="1">
    <source>
        <dbReference type="ARBA" id="ARBA00008609"/>
    </source>
</evidence>
<accession>A0ABW0BDF7</accession>
<dbReference type="Pfam" id="PF16350">
    <property type="entry name" value="FAO_M"/>
    <property type="match status" value="1"/>
</dbReference>
<keyword evidence="7" id="KW-1185">Reference proteome</keyword>
<dbReference type="Gene3D" id="3.50.50.60">
    <property type="entry name" value="FAD/NAD(P)-binding domain"/>
    <property type="match status" value="1"/>
</dbReference>
<dbReference type="InterPro" id="IPR006222">
    <property type="entry name" value="GCVT_N"/>
</dbReference>
<dbReference type="PANTHER" id="PTHR43757">
    <property type="entry name" value="AMINOMETHYLTRANSFERASE"/>
    <property type="match status" value="1"/>
</dbReference>
<dbReference type="EMBL" id="JBHSKD010000002">
    <property type="protein sequence ID" value="MFC5175279.1"/>
    <property type="molecule type" value="Genomic_DNA"/>
</dbReference>
<feature type="domain" description="FAD dependent oxidoreductase" evidence="2">
    <location>
        <begin position="18"/>
        <end position="375"/>
    </location>
</feature>
<dbReference type="Pfam" id="PF01571">
    <property type="entry name" value="GCV_T"/>
    <property type="match status" value="1"/>
</dbReference>
<dbReference type="Gene3D" id="3.30.1360.120">
    <property type="entry name" value="Probable tRNA modification gtpase trme, domain 1"/>
    <property type="match status" value="1"/>
</dbReference>
<dbReference type="InterPro" id="IPR013977">
    <property type="entry name" value="GcvT_C"/>
</dbReference>
<evidence type="ECO:0000313" key="6">
    <source>
        <dbReference type="EMBL" id="MFC5175279.1"/>
    </source>
</evidence>